<dbReference type="AlphaFoldDB" id="A0A154PSL1"/>
<dbReference type="Proteomes" id="UP000076502">
    <property type="component" value="Unassembled WGS sequence"/>
</dbReference>
<dbReference type="EMBL" id="KQ435131">
    <property type="protein sequence ID" value="KZC14863.1"/>
    <property type="molecule type" value="Genomic_DNA"/>
</dbReference>
<proteinExistence type="predicted"/>
<evidence type="ECO:0000313" key="2">
    <source>
        <dbReference type="Proteomes" id="UP000076502"/>
    </source>
</evidence>
<sequence>MKLAIRSKDIRVATLEGVKDGSVGGGGMDLSFTWGTSKATPKDSGEGSGVSVTTTTEVSVEGVNAVFKLDISNALRGGED</sequence>
<keyword evidence="2" id="KW-1185">Reference proteome</keyword>
<organism evidence="1 2">
    <name type="scientific">Dufourea novaeangliae</name>
    <name type="common">Sweat bee</name>
    <dbReference type="NCBI Taxonomy" id="178035"/>
    <lineage>
        <taxon>Eukaryota</taxon>
        <taxon>Metazoa</taxon>
        <taxon>Ecdysozoa</taxon>
        <taxon>Arthropoda</taxon>
        <taxon>Hexapoda</taxon>
        <taxon>Insecta</taxon>
        <taxon>Pterygota</taxon>
        <taxon>Neoptera</taxon>
        <taxon>Endopterygota</taxon>
        <taxon>Hymenoptera</taxon>
        <taxon>Apocrita</taxon>
        <taxon>Aculeata</taxon>
        <taxon>Apoidea</taxon>
        <taxon>Anthophila</taxon>
        <taxon>Halictidae</taxon>
        <taxon>Rophitinae</taxon>
        <taxon>Dufourea</taxon>
    </lineage>
</organism>
<protein>
    <submittedName>
        <fullName evidence="1">Uncharacterized protein</fullName>
    </submittedName>
</protein>
<evidence type="ECO:0000313" key="1">
    <source>
        <dbReference type="EMBL" id="KZC14863.1"/>
    </source>
</evidence>
<gene>
    <name evidence="1" type="ORF">WN55_07561</name>
</gene>
<name>A0A154PSL1_DUFNO</name>
<reference evidence="1 2" key="1">
    <citation type="submission" date="2015-07" db="EMBL/GenBank/DDBJ databases">
        <title>The genome of Dufourea novaeangliae.</title>
        <authorList>
            <person name="Pan H."/>
            <person name="Kapheim K."/>
        </authorList>
    </citation>
    <scope>NUCLEOTIDE SEQUENCE [LARGE SCALE GENOMIC DNA]</scope>
    <source>
        <strain evidence="1">0120121106</strain>
        <tissue evidence="1">Whole body</tissue>
    </source>
</reference>
<accession>A0A154PSL1</accession>